<sequence>MSSPAATSAAQATGHIVPDIDDSSSFDGLFDEDPSTFTASITSSILAFREENGRTYHSYKEGSYLFPNDEDEKNRLDLQHAVFLRTLGGKLYLAPLRKNVQDVIDIGTGTGLWALDFADEHPSAQVIGTDLSPIQPSSVPPNLRFLVDDAELDWQYRQKFDFIHGRMLTSSLKDWDRFYEQCYKNIKPGGYVEMQDTALPLDCDDDTFPPSSAIYKWSDTVLKACAALERPIDIAKDHKKRMEKAGFVDVVEVRQKWPTNSWAKDPELKEIGRALGWSKEEVETFLPDVRKDIRDRRIHCYWPIYHVYGRKPETAE</sequence>
<organism evidence="1 2">
    <name type="scientific">Polytolypa hystricis (strain UAMH7299)</name>
    <dbReference type="NCBI Taxonomy" id="1447883"/>
    <lineage>
        <taxon>Eukaryota</taxon>
        <taxon>Fungi</taxon>
        <taxon>Dikarya</taxon>
        <taxon>Ascomycota</taxon>
        <taxon>Pezizomycotina</taxon>
        <taxon>Eurotiomycetes</taxon>
        <taxon>Eurotiomycetidae</taxon>
        <taxon>Onygenales</taxon>
        <taxon>Onygenales incertae sedis</taxon>
        <taxon>Polytolypa</taxon>
    </lineage>
</organism>
<proteinExistence type="predicted"/>
<dbReference type="Pfam" id="PF13489">
    <property type="entry name" value="Methyltransf_23"/>
    <property type="match status" value="1"/>
</dbReference>
<dbReference type="SUPFAM" id="SSF53335">
    <property type="entry name" value="S-adenosyl-L-methionine-dependent methyltransferases"/>
    <property type="match status" value="1"/>
</dbReference>
<dbReference type="Gene3D" id="3.40.50.150">
    <property type="entry name" value="Vaccinia Virus protein VP39"/>
    <property type="match status" value="1"/>
</dbReference>
<dbReference type="OrthoDB" id="2013972at2759"/>
<evidence type="ECO:0000313" key="2">
    <source>
        <dbReference type="Proteomes" id="UP000224634"/>
    </source>
</evidence>
<reference evidence="1 2" key="1">
    <citation type="submission" date="2017-10" db="EMBL/GenBank/DDBJ databases">
        <title>Comparative genomics in systemic dimorphic fungi from Ajellomycetaceae.</title>
        <authorList>
            <person name="Munoz J.F."/>
            <person name="Mcewen J.G."/>
            <person name="Clay O.K."/>
            <person name="Cuomo C.A."/>
        </authorList>
    </citation>
    <scope>NUCLEOTIDE SEQUENCE [LARGE SCALE GENOMIC DNA]</scope>
    <source>
        <strain evidence="1 2">UAMH7299</strain>
    </source>
</reference>
<name>A0A2B7XZ33_POLH7</name>
<dbReference type="GO" id="GO:0008168">
    <property type="term" value="F:methyltransferase activity"/>
    <property type="evidence" value="ECO:0007669"/>
    <property type="project" value="TreeGrafter"/>
</dbReference>
<dbReference type="AlphaFoldDB" id="A0A2B7XZ33"/>
<accession>A0A2B7XZ33</accession>
<protein>
    <recommendedName>
        <fullName evidence="3">Methyltransferase domain-containing protein</fullName>
    </recommendedName>
</protein>
<dbReference type="CDD" id="cd02440">
    <property type="entry name" value="AdoMet_MTases"/>
    <property type="match status" value="1"/>
</dbReference>
<evidence type="ECO:0008006" key="3">
    <source>
        <dbReference type="Google" id="ProtNLM"/>
    </source>
</evidence>
<keyword evidence="2" id="KW-1185">Reference proteome</keyword>
<dbReference type="PANTHER" id="PTHR43591">
    <property type="entry name" value="METHYLTRANSFERASE"/>
    <property type="match status" value="1"/>
</dbReference>
<comment type="caution">
    <text evidence="1">The sequence shown here is derived from an EMBL/GenBank/DDBJ whole genome shotgun (WGS) entry which is preliminary data.</text>
</comment>
<dbReference type="PANTHER" id="PTHR43591:SF31">
    <property type="entry name" value="LAEA-LIKE, PUTATIVE (AFU_ORTHOLOGUE AFUA_8G01930)-RELATED"/>
    <property type="match status" value="1"/>
</dbReference>
<evidence type="ECO:0000313" key="1">
    <source>
        <dbReference type="EMBL" id="PGH17064.1"/>
    </source>
</evidence>
<gene>
    <name evidence="1" type="ORF">AJ80_04937</name>
</gene>
<dbReference type="InterPro" id="IPR029063">
    <property type="entry name" value="SAM-dependent_MTases_sf"/>
</dbReference>
<dbReference type="STRING" id="1447883.A0A2B7XZ33"/>
<dbReference type="Proteomes" id="UP000224634">
    <property type="component" value="Unassembled WGS sequence"/>
</dbReference>
<dbReference type="EMBL" id="PDNA01000068">
    <property type="protein sequence ID" value="PGH17064.1"/>
    <property type="molecule type" value="Genomic_DNA"/>
</dbReference>